<dbReference type="HOGENOM" id="CLU_055819_1_1_9"/>
<dbReference type="OrthoDB" id="9775356at2"/>
<proteinExistence type="predicted"/>
<evidence type="ECO:0008006" key="3">
    <source>
        <dbReference type="Google" id="ProtNLM"/>
    </source>
</evidence>
<dbReference type="Proteomes" id="UP000016662">
    <property type="component" value="Unassembled WGS sequence"/>
</dbReference>
<sequence>MKINLQNRTRRELADHIGEILGTIPRYLGVPTCNYQIGDCILERDGTLTISDNIDAMTLLNHLKERGWESGETDTDRFTISVPRNTLSDEKLTMLEKIIAGKASLLKKAIGTDTLTVKTSVEKISFPWFPYTQDSDEIRAYTELVTKLCEMTNRQKRVGTVKGTDNEKYTFRCFLLRLGMIGTEYKITRKILLRNLTGNSAFRHID</sequence>
<dbReference type="EMBL" id="AWVF01000026">
    <property type="protein sequence ID" value="ERJ97398.1"/>
    <property type="molecule type" value="Genomic_DNA"/>
</dbReference>
<dbReference type="RefSeq" id="WP_021681517.1">
    <property type="nucleotide sequence ID" value="NZ_KI260355.1"/>
</dbReference>
<dbReference type="STRING" id="411473.RUMCAL_00181"/>
<protein>
    <recommendedName>
        <fullName evidence="3">Virulence protein</fullName>
    </recommendedName>
</protein>
<accession>U2MDL5</accession>
<gene>
    <name evidence="1" type="ORF">RUMCAL_00181</name>
</gene>
<comment type="caution">
    <text evidence="1">The sequence shown here is derived from an EMBL/GenBank/DDBJ whole genome shotgun (WGS) entry which is preliminary data.</text>
</comment>
<dbReference type="AlphaFoldDB" id="U2MDL5"/>
<name>U2MDL5_9FIRM</name>
<dbReference type="PATRIC" id="fig|411473.3.peg.161"/>
<keyword evidence="2" id="KW-1185">Reference proteome</keyword>
<evidence type="ECO:0000313" key="2">
    <source>
        <dbReference type="Proteomes" id="UP000016662"/>
    </source>
</evidence>
<organism evidence="1 2">
    <name type="scientific">Ruminococcus callidus ATCC 27760</name>
    <dbReference type="NCBI Taxonomy" id="411473"/>
    <lineage>
        <taxon>Bacteria</taxon>
        <taxon>Bacillati</taxon>
        <taxon>Bacillota</taxon>
        <taxon>Clostridia</taxon>
        <taxon>Eubacteriales</taxon>
        <taxon>Oscillospiraceae</taxon>
        <taxon>Ruminococcus</taxon>
    </lineage>
</organism>
<evidence type="ECO:0000313" key="1">
    <source>
        <dbReference type="EMBL" id="ERJ97398.1"/>
    </source>
</evidence>
<dbReference type="eggNOG" id="ENOG502ZRNR">
    <property type="taxonomic scope" value="Bacteria"/>
</dbReference>
<reference evidence="1 2" key="1">
    <citation type="submission" date="2013-07" db="EMBL/GenBank/DDBJ databases">
        <authorList>
            <person name="Weinstock G."/>
            <person name="Sodergren E."/>
            <person name="Wylie T."/>
            <person name="Fulton L."/>
            <person name="Fulton R."/>
            <person name="Fronick C."/>
            <person name="O'Laughlin M."/>
            <person name="Godfrey J."/>
            <person name="Miner T."/>
            <person name="Herter B."/>
            <person name="Appelbaum E."/>
            <person name="Cordes M."/>
            <person name="Lek S."/>
            <person name="Wollam A."/>
            <person name="Pepin K.H."/>
            <person name="Palsikar V.B."/>
            <person name="Mitreva M."/>
            <person name="Wilson R.K."/>
        </authorList>
    </citation>
    <scope>NUCLEOTIDE SEQUENCE [LARGE SCALE GENOMIC DNA]</scope>
    <source>
        <strain evidence="1 2">ATCC 27760</strain>
    </source>
</reference>